<dbReference type="Gene3D" id="3.30.559.30">
    <property type="entry name" value="Nonribosomal peptide synthetase, condensation domain"/>
    <property type="match status" value="1"/>
</dbReference>
<dbReference type="SUPFAM" id="SSF52777">
    <property type="entry name" value="CoA-dependent acyltransferases"/>
    <property type="match status" value="1"/>
</dbReference>
<dbReference type="InParanoid" id="A0A165BI44"/>
<evidence type="ECO:0000256" key="17">
    <source>
        <dbReference type="ARBA" id="ARBA00049537"/>
    </source>
</evidence>
<dbReference type="InterPro" id="IPR020845">
    <property type="entry name" value="AMP-binding_CS"/>
</dbReference>
<dbReference type="NCBIfam" id="TIGR01733">
    <property type="entry name" value="AA-adenyl-dom"/>
    <property type="match status" value="1"/>
</dbReference>
<dbReference type="GO" id="GO:0031177">
    <property type="term" value="F:phosphopantetheine binding"/>
    <property type="evidence" value="ECO:0007669"/>
    <property type="project" value="InterPro"/>
</dbReference>
<evidence type="ECO:0000256" key="9">
    <source>
        <dbReference type="ARBA" id="ARBA00022605"/>
    </source>
</evidence>
<sequence>MAHDEKLMRVVARLANAPSISLPTDYPRPAGSHKLIAASHAGTLADATLAALDLLGHYERDEDEPTHAHVLLSTFVVLLHRYTGDTTVVIAVGDVLVKVEIESSDPFWAVLRRVQFALREAAEDKVPFEDVRRALGRTDDTDALFRVHFGEQVVDNLGVDMSLVLLPEKRVHIAYNSLLFSAARTTLVLEQLELLVQGAAKDPIVPIGAMSLRTPAVPLPDSKANLNWCGWMGAITDVFSRNARAHPDRPCVVQSLPTDGPVEQQQRQTYTYGEIRSSANVVAHALLAAGVQREEVVMIYAHRSVELVVAVMGVLKAGATFSVIDPAYPPARQTVYLKVAAPRALIVLSGAGTIQASVREFIADNLQIRTELPVALPLGGPLAAYAHLADTDPHVVLGPDSIGTLSFTSGSTGIPKGVRGRHFSLTHFFPWMGERFGLSSASRFTMLSGIAHDPIQRDMFTPLFFGAELHVPTADDIGTPGRLAEWMASCGATVTHLTPAMGQLLSAQATASIPSLANAFFVGDILTKRDVGRLQALAPNARVINMYGTTETQRAVSYYAVPPRADQPGFLATAKDVLPAGSGMIDVQLLVVNRFDRNVTCGVGEVGEIYVRSGGLAEGYLDAEATSQKFVKNWFAEGVTFPDTIAHPVNGLPGPEARHWRGVRDRMYRTGDLGRYLPDGSVECTGRADDQVKIRGFRIELGEIDTHLSQHPLVRENVTLVRRDKFEEKVLISYVVPLPGSDLDAFESSDDEVESGGVHRYRRLIRDIREYLKKKLPSYSVPTVIVPLSRMPLNPNGKIDKPALPFPDTALGSSSAKPSEKFTPTQQAVHEIWKSLIPTAPSIGLDDSFFDIGGHSILATRLVFELRNSLGAPAPLGLVFAHPTLRALADAVDSLRGGDLGLSFPTTPAPAEAAYASDADALIAKLEASYASPPPEFGAAGKKLTVLLTGATGFLGAYVLRELLSRTDRVAKVFCLVRAQDEKTGLERLRAGCADRGVWDKQWEQDGRVQIVLGDLAADKWSLRNDVWLRLANDVDAVVHNGALVHWVYPYEKLRAANVLGTLVALRLAAIGRPKMLCFVSSTSTLDAEYYVRLPSAVSESDPLDGARTDLKVGYGQTKWVAERVLMEAARRGLAVRIVRPGYVVGDSVSAVTNTDDFIWRLVKGCVQIGTVPDIGNAVNMVPVDRVATVTALAGILPPDTTGQATVLHLEGAPRVTFNFLLSSLARYGYAVQQCEYLVWRGALERGAATDNALFPLLHFVLDDLPTSTRAPALDDSNTSALLRRSGEKIQSAGGVSLELLGHYLAWLVRAGFLPPPPNQAQGPEALTLPTLSDSSIVRAIGRSGV</sequence>
<comment type="catalytic activity">
    <reaction evidence="16">
        <text>(S)-2-amino-6-oxohexanoate + NAD(+) + H2O = L-2-aminoadipate + NADH + 2 H(+)</text>
        <dbReference type="Rhea" id="RHEA:12308"/>
        <dbReference type="ChEBI" id="CHEBI:15377"/>
        <dbReference type="ChEBI" id="CHEBI:15378"/>
        <dbReference type="ChEBI" id="CHEBI:57540"/>
        <dbReference type="ChEBI" id="CHEBI:57945"/>
        <dbReference type="ChEBI" id="CHEBI:58321"/>
        <dbReference type="ChEBI" id="CHEBI:58672"/>
        <dbReference type="EC" id="1.2.1.31"/>
    </reaction>
</comment>
<evidence type="ECO:0000256" key="11">
    <source>
        <dbReference type="ARBA" id="ARBA00023002"/>
    </source>
</evidence>
<dbReference type="STRING" id="1314781.A0A165BI44"/>
<dbReference type="InterPro" id="IPR042099">
    <property type="entry name" value="ANL_N_sf"/>
</dbReference>
<dbReference type="GO" id="GO:0019878">
    <property type="term" value="P:lysine biosynthetic process via aminoadipic acid"/>
    <property type="evidence" value="ECO:0007669"/>
    <property type="project" value="UniProtKB-UniPathway"/>
</dbReference>
<evidence type="ECO:0000256" key="16">
    <source>
        <dbReference type="ARBA" id="ARBA00048414"/>
    </source>
</evidence>
<dbReference type="OrthoDB" id="329835at2759"/>
<dbReference type="PANTHER" id="PTHR44845:SF1">
    <property type="entry name" value="L-2-AMINOADIPATE REDUCTASE"/>
    <property type="match status" value="1"/>
</dbReference>
<dbReference type="EMBL" id="KV426458">
    <property type="protein sequence ID" value="KZV80693.1"/>
    <property type="molecule type" value="Genomic_DNA"/>
</dbReference>
<dbReference type="CDD" id="cd05235">
    <property type="entry name" value="SDR_e1"/>
    <property type="match status" value="1"/>
</dbReference>
<dbReference type="GO" id="GO:0004043">
    <property type="term" value="F:L-aminoadipate-semialdehyde dehydrogenase [NAD(P)+] activity"/>
    <property type="evidence" value="ECO:0007669"/>
    <property type="project" value="UniProtKB-EC"/>
</dbReference>
<evidence type="ECO:0000256" key="15">
    <source>
        <dbReference type="ARBA" id="ARBA00048260"/>
    </source>
</evidence>
<dbReference type="InterPro" id="IPR013120">
    <property type="entry name" value="FAR_NAD-bd"/>
</dbReference>
<evidence type="ECO:0000256" key="13">
    <source>
        <dbReference type="ARBA" id="ARBA00031335"/>
    </source>
</evidence>
<dbReference type="Proteomes" id="UP000077266">
    <property type="component" value="Unassembled WGS sequence"/>
</dbReference>
<keyword evidence="8" id="KW-0597">Phosphoprotein</keyword>
<comment type="cofactor">
    <cofactor evidence="1">
        <name>pantetheine 4'-phosphate</name>
        <dbReference type="ChEBI" id="CHEBI:47942"/>
    </cofactor>
</comment>
<evidence type="ECO:0000256" key="2">
    <source>
        <dbReference type="ARBA" id="ARBA00003499"/>
    </source>
</evidence>
<evidence type="ECO:0000256" key="12">
    <source>
        <dbReference type="ARBA" id="ARBA00023154"/>
    </source>
</evidence>
<evidence type="ECO:0000313" key="20">
    <source>
        <dbReference type="Proteomes" id="UP000077266"/>
    </source>
</evidence>
<evidence type="ECO:0000256" key="10">
    <source>
        <dbReference type="ARBA" id="ARBA00022857"/>
    </source>
</evidence>
<dbReference type="InterPro" id="IPR006162">
    <property type="entry name" value="Ppantetheine_attach_site"/>
</dbReference>
<keyword evidence="20" id="KW-1185">Reference proteome</keyword>
<dbReference type="Pfam" id="PF07993">
    <property type="entry name" value="NAD_binding_4"/>
    <property type="match status" value="1"/>
</dbReference>
<dbReference type="InterPro" id="IPR009081">
    <property type="entry name" value="PP-bd_ACP"/>
</dbReference>
<dbReference type="PROSITE" id="PS50075">
    <property type="entry name" value="CARRIER"/>
    <property type="match status" value="1"/>
</dbReference>
<dbReference type="InterPro" id="IPR000873">
    <property type="entry name" value="AMP-dep_synth/lig_dom"/>
</dbReference>
<dbReference type="EC" id="1.2.1.95" evidence="5"/>
<dbReference type="Gene3D" id="3.30.300.30">
    <property type="match status" value="1"/>
</dbReference>
<dbReference type="Gene3D" id="3.40.50.720">
    <property type="entry name" value="NAD(P)-binding Rossmann-like Domain"/>
    <property type="match status" value="1"/>
</dbReference>
<proteinExistence type="inferred from homology"/>
<dbReference type="InterPro" id="IPR014397">
    <property type="entry name" value="Lys2"/>
</dbReference>
<dbReference type="InterPro" id="IPR036291">
    <property type="entry name" value="NAD(P)-bd_dom_sf"/>
</dbReference>
<dbReference type="EC" id="1.2.1.31" evidence="6"/>
<name>A0A165BI44_EXIGL</name>
<dbReference type="SMART" id="SM00823">
    <property type="entry name" value="PKS_PP"/>
    <property type="match status" value="1"/>
</dbReference>
<evidence type="ECO:0000256" key="7">
    <source>
        <dbReference type="ARBA" id="ARBA00022450"/>
    </source>
</evidence>
<dbReference type="Gene3D" id="1.10.1200.10">
    <property type="entry name" value="ACP-like"/>
    <property type="match status" value="1"/>
</dbReference>
<evidence type="ECO:0000256" key="4">
    <source>
        <dbReference type="ARBA" id="ARBA00006432"/>
    </source>
</evidence>
<dbReference type="PIRSF" id="PIRSF001617">
    <property type="entry name" value="Alpha-AR"/>
    <property type="match status" value="1"/>
</dbReference>
<reference evidence="19 20" key="1">
    <citation type="journal article" date="2016" name="Mol. Biol. Evol.">
        <title>Comparative Genomics of Early-Diverging Mushroom-Forming Fungi Provides Insights into the Origins of Lignocellulose Decay Capabilities.</title>
        <authorList>
            <person name="Nagy L.G."/>
            <person name="Riley R."/>
            <person name="Tritt A."/>
            <person name="Adam C."/>
            <person name="Daum C."/>
            <person name="Floudas D."/>
            <person name="Sun H."/>
            <person name="Yadav J.S."/>
            <person name="Pangilinan J."/>
            <person name="Larsson K.H."/>
            <person name="Matsuura K."/>
            <person name="Barry K."/>
            <person name="Labutti K."/>
            <person name="Kuo R."/>
            <person name="Ohm R.A."/>
            <person name="Bhattacharya S.S."/>
            <person name="Shirouzu T."/>
            <person name="Yoshinaga Y."/>
            <person name="Martin F.M."/>
            <person name="Grigoriev I.V."/>
            <person name="Hibbett D.S."/>
        </authorList>
    </citation>
    <scope>NUCLEOTIDE SEQUENCE [LARGE SCALE GENOMIC DNA]</scope>
    <source>
        <strain evidence="19 20">HHB12029</strain>
    </source>
</reference>
<feature type="domain" description="Carrier" evidence="18">
    <location>
        <begin position="820"/>
        <end position="896"/>
    </location>
</feature>
<dbReference type="Pfam" id="PF00501">
    <property type="entry name" value="AMP-binding"/>
    <property type="match status" value="1"/>
</dbReference>
<evidence type="ECO:0000256" key="5">
    <source>
        <dbReference type="ARBA" id="ARBA00012913"/>
    </source>
</evidence>
<dbReference type="Gene3D" id="3.40.50.12780">
    <property type="entry name" value="N-terminal domain of ligase-like"/>
    <property type="match status" value="1"/>
</dbReference>
<dbReference type="InterPro" id="IPR020806">
    <property type="entry name" value="PKS_PP-bd"/>
</dbReference>
<dbReference type="SUPFAM" id="SSF56801">
    <property type="entry name" value="Acetyl-CoA synthetase-like"/>
    <property type="match status" value="1"/>
</dbReference>
<dbReference type="SUPFAM" id="SSF51735">
    <property type="entry name" value="NAD(P)-binding Rossmann-fold domains"/>
    <property type="match status" value="1"/>
</dbReference>
<evidence type="ECO:0000313" key="19">
    <source>
        <dbReference type="EMBL" id="KZV80693.1"/>
    </source>
</evidence>
<keyword evidence="11" id="KW-0560">Oxidoreductase</keyword>
<comment type="catalytic activity">
    <reaction evidence="15">
        <text>(S)-2-amino-6-oxohexanoate + AMP + diphosphate + NADP(+) = L-2-aminoadipate + ATP + NADPH + H(+)</text>
        <dbReference type="Rhea" id="RHEA:46936"/>
        <dbReference type="ChEBI" id="CHEBI:15378"/>
        <dbReference type="ChEBI" id="CHEBI:30616"/>
        <dbReference type="ChEBI" id="CHEBI:33019"/>
        <dbReference type="ChEBI" id="CHEBI:57783"/>
        <dbReference type="ChEBI" id="CHEBI:58321"/>
        <dbReference type="ChEBI" id="CHEBI:58349"/>
        <dbReference type="ChEBI" id="CHEBI:58672"/>
        <dbReference type="ChEBI" id="CHEBI:456215"/>
        <dbReference type="EC" id="1.2.1.95"/>
    </reaction>
</comment>
<keyword evidence="9" id="KW-0028">Amino-acid biosynthesis</keyword>
<evidence type="ECO:0000256" key="1">
    <source>
        <dbReference type="ARBA" id="ARBA00001957"/>
    </source>
</evidence>
<dbReference type="PROSITE" id="PS00455">
    <property type="entry name" value="AMP_BINDING"/>
    <property type="match status" value="1"/>
</dbReference>
<dbReference type="UniPathway" id="UPA00033">
    <property type="reaction ID" value="UER00032"/>
</dbReference>
<protein>
    <recommendedName>
        <fullName evidence="14">Alpha-aminoadipate reductase</fullName>
        <ecNumber evidence="6">1.2.1.31</ecNumber>
        <ecNumber evidence="5">1.2.1.95</ecNumber>
    </recommendedName>
    <alternativeName>
        <fullName evidence="13">L-aminoadipate-semialdehyde dehydrogenase</fullName>
    </alternativeName>
</protein>
<dbReference type="InterPro" id="IPR010080">
    <property type="entry name" value="Thioester_reductase-like_dom"/>
</dbReference>
<comment type="catalytic activity">
    <reaction evidence="17">
        <text>(S)-2-amino-6-oxohexanoate + NADP(+) + H2O = L-2-aminoadipate + NADPH + 2 H(+)</text>
        <dbReference type="Rhea" id="RHEA:12304"/>
        <dbReference type="ChEBI" id="CHEBI:15377"/>
        <dbReference type="ChEBI" id="CHEBI:15378"/>
        <dbReference type="ChEBI" id="CHEBI:57783"/>
        <dbReference type="ChEBI" id="CHEBI:58321"/>
        <dbReference type="ChEBI" id="CHEBI:58349"/>
        <dbReference type="ChEBI" id="CHEBI:58672"/>
        <dbReference type="EC" id="1.2.1.31"/>
    </reaction>
</comment>
<dbReference type="PANTHER" id="PTHR44845">
    <property type="entry name" value="CARRIER DOMAIN-CONTAINING PROTEIN"/>
    <property type="match status" value="1"/>
</dbReference>
<comment type="similarity">
    <text evidence="4">Belongs to the ATP-dependent AMP-binding enzyme family.</text>
</comment>
<dbReference type="NCBIfam" id="TIGR03443">
    <property type="entry name" value="alpha_am_amid"/>
    <property type="match status" value="1"/>
</dbReference>
<evidence type="ECO:0000256" key="8">
    <source>
        <dbReference type="ARBA" id="ARBA00022553"/>
    </source>
</evidence>
<dbReference type="Pfam" id="PF00550">
    <property type="entry name" value="PP-binding"/>
    <property type="match status" value="1"/>
</dbReference>
<keyword evidence="7" id="KW-0596">Phosphopantetheine</keyword>
<evidence type="ECO:0000256" key="14">
    <source>
        <dbReference type="ARBA" id="ARBA00032195"/>
    </source>
</evidence>
<dbReference type="SUPFAM" id="SSF47336">
    <property type="entry name" value="ACP-like"/>
    <property type="match status" value="1"/>
</dbReference>
<accession>A0A165BI44</accession>
<dbReference type="InterPro" id="IPR045851">
    <property type="entry name" value="AMP-bd_C_sf"/>
</dbReference>
<keyword evidence="12" id="KW-0457">Lysine biosynthesis</keyword>
<comment type="function">
    <text evidence="2">Catalyzes the activation of alpha-aminoadipate by ATP-dependent adenylation and the reduction of activated alpha-aminoadipate by NADPH. The activated alpha-aminoadipate is bound to the phosphopantheinyl group of the enzyme itself before it is reduced to (S)-2-amino-6-oxohexanoate.</text>
</comment>
<evidence type="ECO:0000259" key="18">
    <source>
        <dbReference type="PROSITE" id="PS50075"/>
    </source>
</evidence>
<evidence type="ECO:0000256" key="6">
    <source>
        <dbReference type="ARBA" id="ARBA00013073"/>
    </source>
</evidence>
<evidence type="ECO:0000256" key="3">
    <source>
        <dbReference type="ARBA" id="ARBA00004827"/>
    </source>
</evidence>
<dbReference type="FunCoup" id="A0A165BI44">
    <property type="interactions" value="104"/>
</dbReference>
<dbReference type="NCBIfam" id="TIGR01746">
    <property type="entry name" value="Thioester-redct"/>
    <property type="match status" value="1"/>
</dbReference>
<dbReference type="PROSITE" id="PS00012">
    <property type="entry name" value="PHOSPHOPANTETHEINE"/>
    <property type="match status" value="1"/>
</dbReference>
<dbReference type="InterPro" id="IPR010071">
    <property type="entry name" value="AA_adenyl_dom"/>
</dbReference>
<comment type="pathway">
    <text evidence="3">Amino-acid biosynthesis; L-lysine biosynthesis via AAA pathway; L-lysine from L-alpha-aminoadipate (fungal route): step 1/3.</text>
</comment>
<dbReference type="InterPro" id="IPR036736">
    <property type="entry name" value="ACP-like_sf"/>
</dbReference>
<organism evidence="19 20">
    <name type="scientific">Exidia glandulosa HHB12029</name>
    <dbReference type="NCBI Taxonomy" id="1314781"/>
    <lineage>
        <taxon>Eukaryota</taxon>
        <taxon>Fungi</taxon>
        <taxon>Dikarya</taxon>
        <taxon>Basidiomycota</taxon>
        <taxon>Agaricomycotina</taxon>
        <taxon>Agaricomycetes</taxon>
        <taxon>Auriculariales</taxon>
        <taxon>Exidiaceae</taxon>
        <taxon>Exidia</taxon>
    </lineage>
</organism>
<gene>
    <name evidence="19" type="ORF">EXIGLDRAFT_845331</name>
</gene>
<keyword evidence="10" id="KW-0521">NADP</keyword>